<dbReference type="Gene3D" id="3.40.50.150">
    <property type="entry name" value="Vaccinia Virus protein VP39"/>
    <property type="match status" value="1"/>
</dbReference>
<dbReference type="GO" id="GO:0016645">
    <property type="term" value="F:oxidoreductase activity, acting on the CH-NH group of donors"/>
    <property type="evidence" value="ECO:0007669"/>
    <property type="project" value="InterPro"/>
</dbReference>
<sequence>MERQIVLTEDGSSTLYVSEIDECYHSSHGAIQESEHIFIKAALEHHASKRLSVLEVGFGSGLNALLTLRCAKRNNLTIRYTGIEKYPLTMNEVGQLNYACDDQDKEIFMQMHSLSFGVTASLTPYFSLCKLHTDFVSVDLSSSIFDIVYMDAFSPEKQPELWTQDSMKRLYDSMRIGGILTTYCAKGYVRRNLQSVGFEVERLPGPPGKREMLRATKR</sequence>
<dbReference type="InterPro" id="IPR008471">
    <property type="entry name" value="MnmC-like_methylTransf"/>
</dbReference>
<dbReference type="EMBL" id="JADIMG010000092">
    <property type="protein sequence ID" value="MBO8460624.1"/>
    <property type="molecule type" value="Genomic_DNA"/>
</dbReference>
<proteinExistence type="predicted"/>
<comment type="caution">
    <text evidence="2">The sequence shown here is derived from an EMBL/GenBank/DDBJ whole genome shotgun (WGS) entry which is preliminary data.</text>
</comment>
<reference evidence="2" key="2">
    <citation type="journal article" date="2021" name="PeerJ">
        <title>Extensive microbial diversity within the chicken gut microbiome revealed by metagenomics and culture.</title>
        <authorList>
            <person name="Gilroy R."/>
            <person name="Ravi A."/>
            <person name="Getino M."/>
            <person name="Pursley I."/>
            <person name="Horton D.L."/>
            <person name="Alikhan N.F."/>
            <person name="Baker D."/>
            <person name="Gharbi K."/>
            <person name="Hall N."/>
            <person name="Watson M."/>
            <person name="Adriaenssens E.M."/>
            <person name="Foster-Nyarko E."/>
            <person name="Jarju S."/>
            <person name="Secka A."/>
            <person name="Antonio M."/>
            <person name="Oren A."/>
            <person name="Chaudhuri R.R."/>
            <person name="La Ragione R."/>
            <person name="Hildebrand F."/>
            <person name="Pallen M.J."/>
        </authorList>
    </citation>
    <scope>NUCLEOTIDE SEQUENCE</scope>
    <source>
        <strain evidence="2">G3-3990</strain>
    </source>
</reference>
<accession>A0A9D9N541</accession>
<evidence type="ECO:0000313" key="3">
    <source>
        <dbReference type="Proteomes" id="UP000823641"/>
    </source>
</evidence>
<reference evidence="2" key="1">
    <citation type="submission" date="2020-10" db="EMBL/GenBank/DDBJ databases">
        <authorList>
            <person name="Gilroy R."/>
        </authorList>
    </citation>
    <scope>NUCLEOTIDE SEQUENCE</scope>
    <source>
        <strain evidence="2">G3-3990</strain>
    </source>
</reference>
<dbReference type="NCBIfam" id="NF033855">
    <property type="entry name" value="tRNA_MNMC2"/>
    <property type="match status" value="1"/>
</dbReference>
<dbReference type="InterPro" id="IPR029063">
    <property type="entry name" value="SAM-dependent_MTases_sf"/>
</dbReference>
<evidence type="ECO:0000259" key="1">
    <source>
        <dbReference type="Pfam" id="PF05430"/>
    </source>
</evidence>
<dbReference type="Proteomes" id="UP000823641">
    <property type="component" value="Unassembled WGS sequence"/>
</dbReference>
<feature type="domain" description="MnmC-like methyltransferase" evidence="1">
    <location>
        <begin position="143"/>
        <end position="217"/>
    </location>
</feature>
<dbReference type="AlphaFoldDB" id="A0A9D9N541"/>
<dbReference type="GO" id="GO:0004808">
    <property type="term" value="F:tRNA (5-methylaminomethyl-2-thiouridylate)(34)-methyltransferase activity"/>
    <property type="evidence" value="ECO:0007669"/>
    <property type="project" value="InterPro"/>
</dbReference>
<evidence type="ECO:0000313" key="2">
    <source>
        <dbReference type="EMBL" id="MBO8460624.1"/>
    </source>
</evidence>
<dbReference type="Pfam" id="PF05430">
    <property type="entry name" value="Methyltransf_30"/>
    <property type="match status" value="1"/>
</dbReference>
<organism evidence="2 3">
    <name type="scientific">Candidatus Gallipaludibacter merdavium</name>
    <dbReference type="NCBI Taxonomy" id="2840839"/>
    <lineage>
        <taxon>Bacteria</taxon>
        <taxon>Pseudomonadati</taxon>
        <taxon>Bacteroidota</taxon>
        <taxon>Bacteroidia</taxon>
        <taxon>Bacteroidales</taxon>
        <taxon>Candidatus Gallipaludibacter</taxon>
    </lineage>
</organism>
<dbReference type="PANTHER" id="PTHR39963:SF1">
    <property type="entry name" value="MNMC-LIKE METHYLTRANSFERASE DOMAIN-CONTAINING PROTEIN"/>
    <property type="match status" value="1"/>
</dbReference>
<name>A0A9D9N541_9BACT</name>
<gene>
    <name evidence="2" type="primary">mnmD</name>
    <name evidence="2" type="ORF">IAA73_09860</name>
</gene>
<dbReference type="PANTHER" id="PTHR39963">
    <property type="entry name" value="SLL0983 PROTEIN"/>
    <property type="match status" value="1"/>
</dbReference>
<protein>
    <submittedName>
        <fullName evidence="2">tRNA (5-methylaminomethyl-2-thiouridine)(34)-methyltransferase MnmD</fullName>
    </submittedName>
</protein>
<dbReference type="InterPro" id="IPR047785">
    <property type="entry name" value="tRNA_MNMC2"/>
</dbReference>
<dbReference type="SUPFAM" id="SSF53335">
    <property type="entry name" value="S-adenosyl-L-methionine-dependent methyltransferases"/>
    <property type="match status" value="1"/>
</dbReference>